<dbReference type="AlphaFoldDB" id="A0A0A2WPK0"/>
<evidence type="ECO:0000256" key="1">
    <source>
        <dbReference type="ARBA" id="ARBA00010884"/>
    </source>
</evidence>
<keyword evidence="5" id="KW-1185">Reference proteome</keyword>
<evidence type="ECO:0000259" key="3">
    <source>
        <dbReference type="Pfam" id="PF12697"/>
    </source>
</evidence>
<evidence type="ECO:0000313" key="5">
    <source>
        <dbReference type="Proteomes" id="UP000030518"/>
    </source>
</evidence>
<feature type="domain" description="AB hydrolase-1" evidence="3">
    <location>
        <begin position="91"/>
        <end position="327"/>
    </location>
</feature>
<feature type="active site" description="Charge relay system" evidence="2">
    <location>
        <position position="294"/>
    </location>
</feature>
<dbReference type="STRING" id="1300345.LF41_2144"/>
<proteinExistence type="inferred from homology"/>
<reference evidence="4 5" key="1">
    <citation type="submission" date="2014-09" db="EMBL/GenBank/DDBJ databases">
        <title>Genome sequences of Lysobacter dokdonensis DS-58.</title>
        <authorList>
            <person name="Kim J.F."/>
            <person name="Kwak M.-J."/>
        </authorList>
    </citation>
    <scope>NUCLEOTIDE SEQUENCE [LARGE SCALE GENOMIC DNA]</scope>
    <source>
        <strain evidence="4 5">DS-58</strain>
    </source>
</reference>
<comment type="caution">
    <text evidence="4">The sequence shown here is derived from an EMBL/GenBank/DDBJ whole genome shotgun (WGS) entry which is preliminary data.</text>
</comment>
<evidence type="ECO:0000256" key="2">
    <source>
        <dbReference type="PIRSR" id="PIRSR005211-1"/>
    </source>
</evidence>
<dbReference type="GO" id="GO:0034338">
    <property type="term" value="F:short-chain carboxylesterase activity"/>
    <property type="evidence" value="ECO:0007669"/>
    <property type="project" value="TreeGrafter"/>
</dbReference>
<feature type="active site" description="Charge relay system" evidence="2">
    <location>
        <position position="168"/>
    </location>
</feature>
<comment type="similarity">
    <text evidence="1">Belongs to the AB hydrolase superfamily. AB hydrolase 4 family.</text>
</comment>
<keyword evidence="4" id="KW-0378">Hydrolase</keyword>
<accession>A0A0A2WPK0</accession>
<dbReference type="PATRIC" id="fig|1300345.3.peg.725"/>
<dbReference type="EMBL" id="JRKJ01000003">
    <property type="protein sequence ID" value="KGQ20190.1"/>
    <property type="molecule type" value="Genomic_DNA"/>
</dbReference>
<dbReference type="InterPro" id="IPR000073">
    <property type="entry name" value="AB_hydrolase_1"/>
</dbReference>
<dbReference type="Proteomes" id="UP000030518">
    <property type="component" value="Unassembled WGS sequence"/>
</dbReference>
<organism evidence="4 5">
    <name type="scientific">Lysobacter dokdonensis DS-58</name>
    <dbReference type="NCBI Taxonomy" id="1300345"/>
    <lineage>
        <taxon>Bacteria</taxon>
        <taxon>Pseudomonadati</taxon>
        <taxon>Pseudomonadota</taxon>
        <taxon>Gammaproteobacteria</taxon>
        <taxon>Lysobacterales</taxon>
        <taxon>Lysobacteraceae</taxon>
        <taxon>Noviluteimonas</taxon>
    </lineage>
</organism>
<dbReference type="PANTHER" id="PTHR10794">
    <property type="entry name" value="ABHYDROLASE DOMAIN-CONTAINING PROTEIN"/>
    <property type="match status" value="1"/>
</dbReference>
<gene>
    <name evidence="4" type="ORF">LF41_2144</name>
</gene>
<feature type="active site" description="Charge relay system" evidence="2">
    <location>
        <position position="321"/>
    </location>
</feature>
<dbReference type="Gene3D" id="3.40.50.1820">
    <property type="entry name" value="alpha/beta hydrolase"/>
    <property type="match status" value="1"/>
</dbReference>
<dbReference type="Pfam" id="PF12697">
    <property type="entry name" value="Abhydrolase_6"/>
    <property type="match status" value="1"/>
</dbReference>
<dbReference type="SUPFAM" id="SSF53474">
    <property type="entry name" value="alpha/beta-Hydrolases"/>
    <property type="match status" value="1"/>
</dbReference>
<evidence type="ECO:0000313" key="4">
    <source>
        <dbReference type="EMBL" id="KGQ20190.1"/>
    </source>
</evidence>
<dbReference type="PIRSF" id="PIRSF005211">
    <property type="entry name" value="Ab_hydro_YheT"/>
    <property type="match status" value="1"/>
</dbReference>
<dbReference type="InterPro" id="IPR012020">
    <property type="entry name" value="ABHD4"/>
</dbReference>
<dbReference type="PANTHER" id="PTHR10794:SF63">
    <property type="entry name" value="ALPHA_BETA HYDROLASE 1, ISOFORM A"/>
    <property type="match status" value="1"/>
</dbReference>
<dbReference type="GO" id="GO:0047372">
    <property type="term" value="F:monoacylglycerol lipase activity"/>
    <property type="evidence" value="ECO:0007669"/>
    <property type="project" value="TreeGrafter"/>
</dbReference>
<name>A0A0A2WPK0_9GAMM</name>
<sequence length="357" mass="39283">MSQFLERGLHTHRASLADMPHASDYAPPALLRSPHLQSVLGSSALRRRRGRQALAATGAVTTAHIIDAGDGVRLQGLHSAMPGQSPRGLALLLHGWEGSADSSYMQFTAARLLARGFEIFRLNFRDHGDTHHLNEGLFHSNRIDEVVAAAGEVARRFATRPMVIAGYSLGGNFALRVALRAPDVGIPIARVAAVCPVLDPARTMDAMEHGLPLYMWYFERKWRGSLARKRKLFPQQHDFDDKVLGLRMRPLTQWMVERHTQFGSLDNYFEGYSIAGERLAALRVPASILMAADDPVIPVAGFHSLHLPPTARLEIAEHGGHCGFLENWRCDGFAERWVADQLDSAMAPAMAPSPALA</sequence>
<protein>
    <submittedName>
        <fullName evidence="4">Alpha/beta hydrolase</fullName>
    </submittedName>
</protein>
<dbReference type="InterPro" id="IPR050960">
    <property type="entry name" value="AB_hydrolase_4_sf"/>
</dbReference>
<dbReference type="eggNOG" id="COG0429">
    <property type="taxonomic scope" value="Bacteria"/>
</dbReference>
<dbReference type="InterPro" id="IPR029058">
    <property type="entry name" value="AB_hydrolase_fold"/>
</dbReference>